<feature type="transmembrane region" description="Helical" evidence="6">
    <location>
        <begin position="291"/>
        <end position="309"/>
    </location>
</feature>
<comment type="subcellular location">
    <subcellularLocation>
        <location evidence="1">Membrane</location>
        <topology evidence="1">Multi-pass membrane protein</topology>
    </subcellularLocation>
</comment>
<dbReference type="OrthoDB" id="4545177at2"/>
<feature type="transmembrane region" description="Helical" evidence="6">
    <location>
        <begin position="134"/>
        <end position="152"/>
    </location>
</feature>
<protein>
    <submittedName>
        <fullName evidence="7">UbiA prenyltransferase family protein</fullName>
    </submittedName>
</protein>
<evidence type="ECO:0000256" key="2">
    <source>
        <dbReference type="ARBA" id="ARBA00022679"/>
    </source>
</evidence>
<accession>A0A1H9LQQ5</accession>
<evidence type="ECO:0000256" key="3">
    <source>
        <dbReference type="ARBA" id="ARBA00022692"/>
    </source>
</evidence>
<evidence type="ECO:0000256" key="6">
    <source>
        <dbReference type="SAM" id="Phobius"/>
    </source>
</evidence>
<feature type="transmembrane region" description="Helical" evidence="6">
    <location>
        <begin position="164"/>
        <end position="181"/>
    </location>
</feature>
<keyword evidence="8" id="KW-1185">Reference proteome</keyword>
<gene>
    <name evidence="7" type="ORF">SAMN05216188_10855</name>
</gene>
<keyword evidence="5 6" id="KW-0472">Membrane</keyword>
<name>A0A1H9LQQ5_9PSEU</name>
<dbReference type="RefSeq" id="WP_089952333.1">
    <property type="nucleotide sequence ID" value="NZ_FOFR01000008.1"/>
</dbReference>
<feature type="transmembrane region" description="Helical" evidence="6">
    <location>
        <begin position="21"/>
        <end position="41"/>
    </location>
</feature>
<dbReference type="GO" id="GO:0042371">
    <property type="term" value="P:vitamin K biosynthetic process"/>
    <property type="evidence" value="ECO:0007669"/>
    <property type="project" value="TreeGrafter"/>
</dbReference>
<evidence type="ECO:0000256" key="1">
    <source>
        <dbReference type="ARBA" id="ARBA00004141"/>
    </source>
</evidence>
<keyword evidence="4 6" id="KW-1133">Transmembrane helix</keyword>
<dbReference type="GO" id="GO:0004659">
    <property type="term" value="F:prenyltransferase activity"/>
    <property type="evidence" value="ECO:0007669"/>
    <property type="project" value="InterPro"/>
</dbReference>
<dbReference type="PANTHER" id="PTHR13929:SF0">
    <property type="entry name" value="UBIA PRENYLTRANSFERASE DOMAIN-CONTAINING PROTEIN 1"/>
    <property type="match status" value="1"/>
</dbReference>
<sequence length="310" mass="33612">MTALAATTRTRGSAYFRLAKLDILDYYLGVVVVWTLLVPALRFDAGVLTTTGVFLLGEVFVIAAMVALDDLTGYRDGSDVTNYSPDDPARRRYRKPLVAGTLTEDQVLRFAQVTGVVGALLWLAAIAIAPHTPLWTVVLIAVTYFFSLQYSWGVKLSYHGFQEFFIAGLGWALVLAPYGLATGAVDGFVLAQALLFGLGPLLFGVYSNTNDVVGDRSVGRPTVAALTSPRGNMVFVIAVSAAELALVLAVPVLGGPWWFPLALLPTIALRARQVWIGFARHDILRARKLGIRIHRITVLALVVVNLVVWT</sequence>
<keyword evidence="2 7" id="KW-0808">Transferase</keyword>
<feature type="transmembrane region" description="Helical" evidence="6">
    <location>
        <begin position="233"/>
        <end position="251"/>
    </location>
</feature>
<proteinExistence type="predicted"/>
<feature type="transmembrane region" description="Helical" evidence="6">
    <location>
        <begin position="257"/>
        <end position="279"/>
    </location>
</feature>
<dbReference type="GO" id="GO:0009234">
    <property type="term" value="P:menaquinone biosynthetic process"/>
    <property type="evidence" value="ECO:0007669"/>
    <property type="project" value="TreeGrafter"/>
</dbReference>
<dbReference type="EMBL" id="FOFR01000008">
    <property type="protein sequence ID" value="SER13821.1"/>
    <property type="molecule type" value="Genomic_DNA"/>
</dbReference>
<feature type="transmembrane region" description="Helical" evidence="6">
    <location>
        <begin position="187"/>
        <end position="206"/>
    </location>
</feature>
<dbReference type="InterPro" id="IPR026046">
    <property type="entry name" value="UBIAD1"/>
</dbReference>
<dbReference type="STRING" id="402600.SAMN05216188_10855"/>
<evidence type="ECO:0000256" key="5">
    <source>
        <dbReference type="ARBA" id="ARBA00023136"/>
    </source>
</evidence>
<dbReference type="PANTHER" id="PTHR13929">
    <property type="entry name" value="1,4-DIHYDROXY-2-NAPHTHOATE OCTAPRENYLTRANSFERASE"/>
    <property type="match status" value="1"/>
</dbReference>
<feature type="transmembrane region" description="Helical" evidence="6">
    <location>
        <begin position="47"/>
        <end position="68"/>
    </location>
</feature>
<keyword evidence="3 6" id="KW-0812">Transmembrane</keyword>
<evidence type="ECO:0000313" key="7">
    <source>
        <dbReference type="EMBL" id="SER13821.1"/>
    </source>
</evidence>
<evidence type="ECO:0000313" key="8">
    <source>
        <dbReference type="Proteomes" id="UP000199352"/>
    </source>
</evidence>
<dbReference type="GO" id="GO:0016020">
    <property type="term" value="C:membrane"/>
    <property type="evidence" value="ECO:0007669"/>
    <property type="project" value="UniProtKB-SubCell"/>
</dbReference>
<evidence type="ECO:0000256" key="4">
    <source>
        <dbReference type="ARBA" id="ARBA00022989"/>
    </source>
</evidence>
<reference evidence="8" key="1">
    <citation type="submission" date="2016-10" db="EMBL/GenBank/DDBJ databases">
        <authorList>
            <person name="Varghese N."/>
            <person name="Submissions S."/>
        </authorList>
    </citation>
    <scope>NUCLEOTIDE SEQUENCE [LARGE SCALE GENOMIC DNA]</scope>
    <source>
        <strain evidence="8">CGMCC 4.3525</strain>
    </source>
</reference>
<feature type="transmembrane region" description="Helical" evidence="6">
    <location>
        <begin position="107"/>
        <end position="128"/>
    </location>
</feature>
<dbReference type="AlphaFoldDB" id="A0A1H9LQQ5"/>
<dbReference type="InterPro" id="IPR000537">
    <property type="entry name" value="UbiA_prenyltransferase"/>
</dbReference>
<organism evidence="7 8">
    <name type="scientific">Lentzea xinjiangensis</name>
    <dbReference type="NCBI Taxonomy" id="402600"/>
    <lineage>
        <taxon>Bacteria</taxon>
        <taxon>Bacillati</taxon>
        <taxon>Actinomycetota</taxon>
        <taxon>Actinomycetes</taxon>
        <taxon>Pseudonocardiales</taxon>
        <taxon>Pseudonocardiaceae</taxon>
        <taxon>Lentzea</taxon>
    </lineage>
</organism>
<dbReference type="CDD" id="cd13956">
    <property type="entry name" value="PT_UbiA"/>
    <property type="match status" value="1"/>
</dbReference>
<dbReference type="Pfam" id="PF01040">
    <property type="entry name" value="UbiA"/>
    <property type="match status" value="1"/>
</dbReference>
<dbReference type="Proteomes" id="UP000199352">
    <property type="component" value="Unassembled WGS sequence"/>
</dbReference>